<feature type="region of interest" description="Disordered" evidence="1">
    <location>
        <begin position="67"/>
        <end position="93"/>
    </location>
</feature>
<evidence type="ECO:0000256" key="1">
    <source>
        <dbReference type="SAM" id="MobiDB-lite"/>
    </source>
</evidence>
<accession>A0A3P7IVR7</accession>
<reference evidence="2 3" key="1">
    <citation type="submission" date="2018-11" db="EMBL/GenBank/DDBJ databases">
        <authorList>
            <consortium name="Pathogen Informatics"/>
        </authorList>
    </citation>
    <scope>NUCLEOTIDE SEQUENCE [LARGE SCALE GENOMIC DNA]</scope>
</reference>
<protein>
    <submittedName>
        <fullName evidence="2">Uncharacterized protein</fullName>
    </submittedName>
</protein>
<evidence type="ECO:0000313" key="3">
    <source>
        <dbReference type="Proteomes" id="UP000270094"/>
    </source>
</evidence>
<name>A0A3P7IVR7_STRVU</name>
<feature type="compositionally biased region" description="Polar residues" evidence="1">
    <location>
        <begin position="67"/>
        <end position="81"/>
    </location>
</feature>
<dbReference type="AlphaFoldDB" id="A0A3P7IVR7"/>
<proteinExistence type="predicted"/>
<keyword evidence="3" id="KW-1185">Reference proteome</keyword>
<dbReference type="Proteomes" id="UP000270094">
    <property type="component" value="Unassembled WGS sequence"/>
</dbReference>
<evidence type="ECO:0000313" key="2">
    <source>
        <dbReference type="EMBL" id="VDM77090.1"/>
    </source>
</evidence>
<dbReference type="EMBL" id="UYYB01098415">
    <property type="protein sequence ID" value="VDM77090.1"/>
    <property type="molecule type" value="Genomic_DNA"/>
</dbReference>
<sequence>MKGSAHGPDNVSGQLLRARTHRLQKILVANLTSPQKQRISDSWRTSRKILLGKKSISRLLGKTLMGWSQGQTTDTKNSGMDFSQRKRPRGRSPIKWADVFITRRDQLNSQPKRFNLSGSREVAAAVQ</sequence>
<organism evidence="2 3">
    <name type="scientific">Strongylus vulgaris</name>
    <name type="common">Blood worm</name>
    <dbReference type="NCBI Taxonomy" id="40348"/>
    <lineage>
        <taxon>Eukaryota</taxon>
        <taxon>Metazoa</taxon>
        <taxon>Ecdysozoa</taxon>
        <taxon>Nematoda</taxon>
        <taxon>Chromadorea</taxon>
        <taxon>Rhabditida</taxon>
        <taxon>Rhabditina</taxon>
        <taxon>Rhabditomorpha</taxon>
        <taxon>Strongyloidea</taxon>
        <taxon>Strongylidae</taxon>
        <taxon>Strongylus</taxon>
    </lineage>
</organism>
<gene>
    <name evidence="2" type="ORF">SVUK_LOCUS12088</name>
</gene>